<dbReference type="AlphaFoldDB" id="T0F5Q7"/>
<gene>
    <name evidence="1" type="ORF">LEP1GSC050_1625</name>
</gene>
<evidence type="ECO:0000313" key="1">
    <source>
        <dbReference type="EMBL" id="EQA43256.1"/>
    </source>
</evidence>
<organism evidence="1 2">
    <name type="scientific">Leptospira broomii serovar Hurstbridge str. 5399</name>
    <dbReference type="NCBI Taxonomy" id="1049789"/>
    <lineage>
        <taxon>Bacteria</taxon>
        <taxon>Pseudomonadati</taxon>
        <taxon>Spirochaetota</taxon>
        <taxon>Spirochaetia</taxon>
        <taxon>Leptospirales</taxon>
        <taxon>Leptospiraceae</taxon>
        <taxon>Leptospira</taxon>
    </lineage>
</organism>
<dbReference type="Proteomes" id="UP000015454">
    <property type="component" value="Unassembled WGS sequence"/>
</dbReference>
<reference evidence="1" key="1">
    <citation type="submission" date="2013-05" db="EMBL/GenBank/DDBJ databases">
        <authorList>
            <person name="Harkins D.M."/>
            <person name="Durkin A.S."/>
            <person name="Brinkac L.M."/>
            <person name="Haft D.H."/>
            <person name="Selengut J.D."/>
            <person name="Sanka R."/>
            <person name="DePew J."/>
            <person name="Purushe J."/>
            <person name="Hartskeerl R.A."/>
            <person name="Ahmed A."/>
            <person name="van der Linden H."/>
            <person name="Goris M.G.A."/>
            <person name="Vinetz J.M."/>
            <person name="Sutton G.G."/>
            <person name="Nierman W.C."/>
            <person name="Fouts D.E."/>
        </authorList>
    </citation>
    <scope>NUCLEOTIDE SEQUENCE [LARGE SCALE GENOMIC DNA]</scope>
    <source>
        <strain evidence="1">5399</strain>
    </source>
</reference>
<protein>
    <submittedName>
        <fullName evidence="1">Uncharacterized protein</fullName>
    </submittedName>
</protein>
<accession>T0F5Q7</accession>
<evidence type="ECO:0000313" key="2">
    <source>
        <dbReference type="Proteomes" id="UP000015454"/>
    </source>
</evidence>
<proteinExistence type="predicted"/>
<keyword evidence="2" id="KW-1185">Reference proteome</keyword>
<dbReference type="EMBL" id="AHMO02000011">
    <property type="protein sequence ID" value="EQA43256.1"/>
    <property type="molecule type" value="Genomic_DNA"/>
</dbReference>
<sequence>MQATRIEEDRILIQHKEYENILSGKKPELFSSGFSTK</sequence>
<name>T0F5Q7_9LEPT</name>
<comment type="caution">
    <text evidence="1">The sequence shown here is derived from an EMBL/GenBank/DDBJ whole genome shotgun (WGS) entry which is preliminary data.</text>
</comment>